<keyword evidence="1" id="KW-1133">Transmembrane helix</keyword>
<evidence type="ECO:0000256" key="1">
    <source>
        <dbReference type="SAM" id="Phobius"/>
    </source>
</evidence>
<keyword evidence="1" id="KW-0472">Membrane</keyword>
<dbReference type="AlphaFoldDB" id="A0AAD1XYM5"/>
<reference evidence="2" key="1">
    <citation type="submission" date="2023-07" db="EMBL/GenBank/DDBJ databases">
        <authorList>
            <consortium name="AG Swart"/>
            <person name="Singh M."/>
            <person name="Singh A."/>
            <person name="Seah K."/>
            <person name="Emmerich C."/>
        </authorList>
    </citation>
    <scope>NUCLEOTIDE SEQUENCE</scope>
    <source>
        <strain evidence="2">DP1</strain>
    </source>
</reference>
<proteinExistence type="predicted"/>
<protein>
    <submittedName>
        <fullName evidence="2">Uncharacterized protein</fullName>
    </submittedName>
</protein>
<accession>A0AAD1XYM5</accession>
<evidence type="ECO:0000313" key="2">
    <source>
        <dbReference type="EMBL" id="CAI2381318.1"/>
    </source>
</evidence>
<dbReference type="Proteomes" id="UP001295684">
    <property type="component" value="Unassembled WGS sequence"/>
</dbReference>
<dbReference type="EMBL" id="CAMPGE010023368">
    <property type="protein sequence ID" value="CAI2381318.1"/>
    <property type="molecule type" value="Genomic_DNA"/>
</dbReference>
<name>A0AAD1XYM5_EUPCR</name>
<keyword evidence="3" id="KW-1185">Reference proteome</keyword>
<comment type="caution">
    <text evidence="2">The sequence shown here is derived from an EMBL/GenBank/DDBJ whole genome shotgun (WGS) entry which is preliminary data.</text>
</comment>
<keyword evidence="1" id="KW-0812">Transmembrane</keyword>
<feature type="transmembrane region" description="Helical" evidence="1">
    <location>
        <begin position="20"/>
        <end position="38"/>
    </location>
</feature>
<evidence type="ECO:0000313" key="3">
    <source>
        <dbReference type="Proteomes" id="UP001295684"/>
    </source>
</evidence>
<gene>
    <name evidence="2" type="ORF">ECRASSUSDP1_LOCUS22772</name>
</gene>
<sequence>MVFHITNYMRETNVWMIRKMRWIFWSFCLSIPIYRNFYWDFHSRRVAWINWFDRRTEEEKAADAKKQKGNWGYKPRYEPTYDFSIKKRRYDLQSKSQRIRDTPRLTTTLDQHERKGVERPEDIKTLSYILREHNRIPGSFDYSYPQDFYSHYQDIDFDAYVVLGSDQRVGVDPLYDEN</sequence>
<organism evidence="2 3">
    <name type="scientific">Euplotes crassus</name>
    <dbReference type="NCBI Taxonomy" id="5936"/>
    <lineage>
        <taxon>Eukaryota</taxon>
        <taxon>Sar</taxon>
        <taxon>Alveolata</taxon>
        <taxon>Ciliophora</taxon>
        <taxon>Intramacronucleata</taxon>
        <taxon>Spirotrichea</taxon>
        <taxon>Hypotrichia</taxon>
        <taxon>Euplotida</taxon>
        <taxon>Euplotidae</taxon>
        <taxon>Moneuplotes</taxon>
    </lineage>
</organism>